<feature type="non-terminal residue" evidence="1">
    <location>
        <position position="215"/>
    </location>
</feature>
<dbReference type="AlphaFoldDB" id="X1FRZ8"/>
<dbReference type="EMBL" id="BARU01004760">
    <property type="protein sequence ID" value="GAH23508.1"/>
    <property type="molecule type" value="Genomic_DNA"/>
</dbReference>
<evidence type="ECO:0000313" key="1">
    <source>
        <dbReference type="EMBL" id="GAH23508.1"/>
    </source>
</evidence>
<organism evidence="1">
    <name type="scientific">marine sediment metagenome</name>
    <dbReference type="NCBI Taxonomy" id="412755"/>
    <lineage>
        <taxon>unclassified sequences</taxon>
        <taxon>metagenomes</taxon>
        <taxon>ecological metagenomes</taxon>
    </lineage>
</organism>
<protein>
    <submittedName>
        <fullName evidence="1">Uncharacterized protein</fullName>
    </submittedName>
</protein>
<accession>X1FRZ8</accession>
<name>X1FRZ8_9ZZZZ</name>
<reference evidence="1" key="1">
    <citation type="journal article" date="2014" name="Front. Microbiol.">
        <title>High frequency of phylogenetically diverse reductive dehalogenase-homologous genes in deep subseafloor sedimentary metagenomes.</title>
        <authorList>
            <person name="Kawai M."/>
            <person name="Futagami T."/>
            <person name="Toyoda A."/>
            <person name="Takaki Y."/>
            <person name="Nishi S."/>
            <person name="Hori S."/>
            <person name="Arai W."/>
            <person name="Tsubouchi T."/>
            <person name="Morono Y."/>
            <person name="Uchiyama I."/>
            <person name="Ito T."/>
            <person name="Fujiyama A."/>
            <person name="Inagaki F."/>
            <person name="Takami H."/>
        </authorList>
    </citation>
    <scope>NUCLEOTIDE SEQUENCE</scope>
    <source>
        <strain evidence="1">Expedition CK06-06</strain>
    </source>
</reference>
<proteinExistence type="predicted"/>
<gene>
    <name evidence="1" type="ORF">S03H2_09387</name>
</gene>
<sequence length="215" mass="24508">MSMFSSGSITKNSLDDYRLYVRVFHAPVFSIDDMAINDADELLCSQNHTVFDLSRTSELSNEMVKNTAYYDGSYAEGLITLYPEDILLGVPDLLVHQYGSDLEDPFSFDIEIVEADVLPEAEIITIDRLASSYNDTVLITEEQSFENTSEQLYGTPIVCTITDYYDNNPFLGNPQFFTFINKEGYATINISDYFMNQLYPGVFRVNIYSEPSYYT</sequence>
<comment type="caution">
    <text evidence="1">The sequence shown here is derived from an EMBL/GenBank/DDBJ whole genome shotgun (WGS) entry which is preliminary data.</text>
</comment>